<evidence type="ECO:0000313" key="4">
    <source>
        <dbReference type="Proteomes" id="UP000030826"/>
    </source>
</evidence>
<dbReference type="EMBL" id="JRFJ01000001">
    <property type="protein sequence ID" value="KHJ55302.1"/>
    <property type="molecule type" value="Genomic_DNA"/>
</dbReference>
<evidence type="ECO:0000313" key="3">
    <source>
        <dbReference type="EMBL" id="KHJ55302.1"/>
    </source>
</evidence>
<dbReference type="InterPro" id="IPR051807">
    <property type="entry name" value="Sec-metab_biosynth-assoc"/>
</dbReference>
<dbReference type="InterPro" id="IPR011008">
    <property type="entry name" value="Dimeric_a/b-barrel"/>
</dbReference>
<dbReference type="AlphaFoldDB" id="A0A0B1Q8N6"/>
<protein>
    <recommendedName>
        <fullName evidence="2">YCII-related domain-containing protein</fullName>
    </recommendedName>
</protein>
<proteinExistence type="inferred from homology"/>
<dbReference type="Gene3D" id="3.30.70.1060">
    <property type="entry name" value="Dimeric alpha+beta barrel"/>
    <property type="match status" value="1"/>
</dbReference>
<sequence length="95" mass="10403">MLYALLCEDRPDAGNLRAETRATHLDYLKGLGPVLKFAGPFLADEKPNGSLLVVEAGSEQEARAIADGDPYAKAGLFSSVTIRRWNWSVNNPEQK</sequence>
<comment type="similarity">
    <text evidence="1">Belongs to the YciI family.</text>
</comment>
<dbReference type="Pfam" id="PF03795">
    <property type="entry name" value="YCII"/>
    <property type="match status" value="1"/>
</dbReference>
<dbReference type="STRING" id="370622.LA66_01060"/>
<name>A0A0B1Q8N6_9HYPH</name>
<dbReference type="PANTHER" id="PTHR33606:SF3">
    <property type="entry name" value="PROTEIN YCII"/>
    <property type="match status" value="1"/>
</dbReference>
<dbReference type="Proteomes" id="UP000030826">
    <property type="component" value="Unassembled WGS sequence"/>
</dbReference>
<accession>A0A0B1Q8N6</accession>
<organism evidence="3 4">
    <name type="scientific">Aureimonas altamirensis</name>
    <dbReference type="NCBI Taxonomy" id="370622"/>
    <lineage>
        <taxon>Bacteria</taxon>
        <taxon>Pseudomonadati</taxon>
        <taxon>Pseudomonadota</taxon>
        <taxon>Alphaproteobacteria</taxon>
        <taxon>Hyphomicrobiales</taxon>
        <taxon>Aurantimonadaceae</taxon>
        <taxon>Aureimonas</taxon>
    </lineage>
</organism>
<evidence type="ECO:0000259" key="2">
    <source>
        <dbReference type="Pfam" id="PF03795"/>
    </source>
</evidence>
<dbReference type="PANTHER" id="PTHR33606">
    <property type="entry name" value="PROTEIN YCII"/>
    <property type="match status" value="1"/>
</dbReference>
<gene>
    <name evidence="3" type="ORF">LA66_01060</name>
</gene>
<comment type="caution">
    <text evidence="3">The sequence shown here is derived from an EMBL/GenBank/DDBJ whole genome shotgun (WGS) entry which is preliminary data.</text>
</comment>
<reference evidence="3 4" key="1">
    <citation type="submission" date="2014-09" db="EMBL/GenBank/DDBJ databases">
        <title>Isolation and characterization of Aurantimonas altamirensis ON-56566 from clinical sample following a dog bite.</title>
        <authorList>
            <person name="Eshaghi A."/>
            <person name="Li A."/>
            <person name="Shahinas D."/>
            <person name="Bahn P."/>
            <person name="Kus J.V."/>
            <person name="Patel S.N."/>
        </authorList>
    </citation>
    <scope>NUCLEOTIDE SEQUENCE [LARGE SCALE GENOMIC DNA]</scope>
    <source>
        <strain evidence="3 4">ON-56566</strain>
    </source>
</reference>
<evidence type="ECO:0000256" key="1">
    <source>
        <dbReference type="ARBA" id="ARBA00007689"/>
    </source>
</evidence>
<dbReference type="RefSeq" id="WP_039188119.1">
    <property type="nucleotide sequence ID" value="NZ_JRFJ01000001.1"/>
</dbReference>
<feature type="domain" description="YCII-related" evidence="2">
    <location>
        <begin position="1"/>
        <end position="86"/>
    </location>
</feature>
<dbReference type="InterPro" id="IPR005545">
    <property type="entry name" value="YCII"/>
</dbReference>
<dbReference type="SUPFAM" id="SSF54909">
    <property type="entry name" value="Dimeric alpha+beta barrel"/>
    <property type="match status" value="1"/>
</dbReference>
<dbReference type="OrthoDB" id="2293521at2"/>